<gene>
    <name evidence="1" type="ORF">F4821DRAFT_231715</name>
</gene>
<accession>A0ACC0D9Y1</accession>
<name>A0ACC0D9Y1_9PEZI</name>
<reference evidence="1 2" key="1">
    <citation type="journal article" date="2022" name="New Phytol.">
        <title>Ecological generalism drives hyperdiversity of secondary metabolite gene clusters in xylarialean endophytes.</title>
        <authorList>
            <person name="Franco M.E.E."/>
            <person name="Wisecaver J.H."/>
            <person name="Arnold A.E."/>
            <person name="Ju Y.M."/>
            <person name="Slot J.C."/>
            <person name="Ahrendt S."/>
            <person name="Moore L.P."/>
            <person name="Eastman K.E."/>
            <person name="Scott K."/>
            <person name="Konkel Z."/>
            <person name="Mondo S.J."/>
            <person name="Kuo A."/>
            <person name="Hayes R.D."/>
            <person name="Haridas S."/>
            <person name="Andreopoulos B."/>
            <person name="Riley R."/>
            <person name="LaButti K."/>
            <person name="Pangilinan J."/>
            <person name="Lipzen A."/>
            <person name="Amirebrahimi M."/>
            <person name="Yan J."/>
            <person name="Adam C."/>
            <person name="Keymanesh K."/>
            <person name="Ng V."/>
            <person name="Louie K."/>
            <person name="Northen T."/>
            <person name="Drula E."/>
            <person name="Henrissat B."/>
            <person name="Hsieh H.M."/>
            <person name="Youens-Clark K."/>
            <person name="Lutzoni F."/>
            <person name="Miadlikowska J."/>
            <person name="Eastwood D.C."/>
            <person name="Hamelin R.C."/>
            <person name="Grigoriev I.V."/>
            <person name="U'Ren J.M."/>
        </authorList>
    </citation>
    <scope>NUCLEOTIDE SEQUENCE [LARGE SCALE GENOMIC DNA]</scope>
    <source>
        <strain evidence="1 2">ER1909</strain>
    </source>
</reference>
<dbReference type="EMBL" id="MU394296">
    <property type="protein sequence ID" value="KAI6089315.1"/>
    <property type="molecule type" value="Genomic_DNA"/>
</dbReference>
<protein>
    <submittedName>
        <fullName evidence="1">Uncharacterized protein</fullName>
    </submittedName>
</protein>
<organism evidence="1 2">
    <name type="scientific">Hypoxylon rubiginosum</name>
    <dbReference type="NCBI Taxonomy" id="110542"/>
    <lineage>
        <taxon>Eukaryota</taxon>
        <taxon>Fungi</taxon>
        <taxon>Dikarya</taxon>
        <taxon>Ascomycota</taxon>
        <taxon>Pezizomycotina</taxon>
        <taxon>Sordariomycetes</taxon>
        <taxon>Xylariomycetidae</taxon>
        <taxon>Xylariales</taxon>
        <taxon>Hypoxylaceae</taxon>
        <taxon>Hypoxylon</taxon>
    </lineage>
</organism>
<comment type="caution">
    <text evidence="1">The sequence shown here is derived from an EMBL/GenBank/DDBJ whole genome shotgun (WGS) entry which is preliminary data.</text>
</comment>
<proteinExistence type="predicted"/>
<evidence type="ECO:0000313" key="2">
    <source>
        <dbReference type="Proteomes" id="UP001497680"/>
    </source>
</evidence>
<dbReference type="Proteomes" id="UP001497680">
    <property type="component" value="Unassembled WGS sequence"/>
</dbReference>
<evidence type="ECO:0000313" key="1">
    <source>
        <dbReference type="EMBL" id="KAI6089315.1"/>
    </source>
</evidence>
<sequence length="537" mass="58403">MAITTDLVDPSRQHDLAAVSSDSQPVSSASDSSVAPDEETLPEPEELEEPPKEGPITPTPHKDPGSHITPSPPTTHRRPPSIVVHSPDSAVATEGVTTPLKELAVGIPTPPQSDDGKSDDDHTILPVTPIKRGRSIDRDDVKKVVEEIVEASTLCQEDLVVGVPSSFTPVARSSKIDLDMSAFSDVETPSTPASEAAEDSPAASYRSQSPSPTRIPTVASRPRSLLESQREFVFTNLIDKLKNTWRLVLLKCAWRLGSHRAVNTHFEPDINIIRCAAMRPLATLQEIADVVELAMVAQWARCCRHTISAYRRDFRADLVRDALLKAQPVKQKVLADAMLLLHPAAGGPLFPMAGKKRVASTAPDDLQAQTTRSTSPCPSPDLHPATPRKSNMRDASTQADVLQTQEELAQLNIHDPNDDDDKRFEGYTASPTSASSKSSFKRLRKPTRIPPNYRYQSKSSQSRARAESPAKRQRVQSRPRRAPAPSPKPSRLRPEVVGHIGPYAVTSPACSRRGSSGSQSDGFVANDAMEMDGDVFL</sequence>
<keyword evidence="2" id="KW-1185">Reference proteome</keyword>